<dbReference type="Proteomes" id="UP000288216">
    <property type="component" value="Unassembled WGS sequence"/>
</dbReference>
<dbReference type="Pfam" id="PF00786">
    <property type="entry name" value="PBD"/>
    <property type="match status" value="1"/>
</dbReference>
<feature type="compositionally biased region" description="Polar residues" evidence="1">
    <location>
        <begin position="274"/>
        <end position="292"/>
    </location>
</feature>
<protein>
    <recommendedName>
        <fullName evidence="2">CRIB domain-containing protein</fullName>
    </recommendedName>
</protein>
<feature type="domain" description="CRIB" evidence="2">
    <location>
        <begin position="12"/>
        <end position="25"/>
    </location>
</feature>
<dbReference type="Gene3D" id="3.90.810.10">
    <property type="entry name" value="CRIB domain"/>
    <property type="match status" value="1"/>
</dbReference>
<evidence type="ECO:0000313" key="3">
    <source>
        <dbReference type="EMBL" id="GCB61518.1"/>
    </source>
</evidence>
<keyword evidence="4" id="KW-1185">Reference proteome</keyword>
<gene>
    <name evidence="3" type="ORF">scyTo_0012930</name>
</gene>
<comment type="caution">
    <text evidence="3">The sequence shown here is derived from an EMBL/GenBank/DDBJ whole genome shotgun (WGS) entry which is preliminary data.</text>
</comment>
<proteinExistence type="predicted"/>
<evidence type="ECO:0000256" key="1">
    <source>
        <dbReference type="SAM" id="MobiDB-lite"/>
    </source>
</evidence>
<evidence type="ECO:0000259" key="2">
    <source>
        <dbReference type="PROSITE" id="PS50108"/>
    </source>
</evidence>
<dbReference type="STRING" id="75743.A0A401NKW0"/>
<feature type="region of interest" description="Disordered" evidence="1">
    <location>
        <begin position="255"/>
        <end position="292"/>
    </location>
</feature>
<dbReference type="AlphaFoldDB" id="A0A401NKW0"/>
<dbReference type="SMART" id="SM00285">
    <property type="entry name" value="PBD"/>
    <property type="match status" value="1"/>
</dbReference>
<dbReference type="InterPro" id="IPR000095">
    <property type="entry name" value="CRIB_dom"/>
</dbReference>
<dbReference type="EMBL" id="BFAA01006406">
    <property type="protein sequence ID" value="GCB61518.1"/>
    <property type="molecule type" value="Genomic_DNA"/>
</dbReference>
<dbReference type="InterPro" id="IPR036936">
    <property type="entry name" value="CRIB_dom_sf"/>
</dbReference>
<evidence type="ECO:0000313" key="4">
    <source>
        <dbReference type="Proteomes" id="UP000288216"/>
    </source>
</evidence>
<dbReference type="OrthoDB" id="1022360at2759"/>
<organism evidence="3 4">
    <name type="scientific">Scyliorhinus torazame</name>
    <name type="common">Cloudy catshark</name>
    <name type="synonym">Catulus torazame</name>
    <dbReference type="NCBI Taxonomy" id="75743"/>
    <lineage>
        <taxon>Eukaryota</taxon>
        <taxon>Metazoa</taxon>
        <taxon>Chordata</taxon>
        <taxon>Craniata</taxon>
        <taxon>Vertebrata</taxon>
        <taxon>Chondrichthyes</taxon>
        <taxon>Elasmobranchii</taxon>
        <taxon>Galeomorphii</taxon>
        <taxon>Galeoidea</taxon>
        <taxon>Carcharhiniformes</taxon>
        <taxon>Scyliorhinidae</taxon>
        <taxon>Scyliorhinus</taxon>
    </lineage>
</organism>
<name>A0A401NKW0_SCYTO</name>
<reference evidence="3 4" key="1">
    <citation type="journal article" date="2018" name="Nat. Ecol. Evol.">
        <title>Shark genomes provide insights into elasmobranch evolution and the origin of vertebrates.</title>
        <authorList>
            <person name="Hara Y"/>
            <person name="Yamaguchi K"/>
            <person name="Onimaru K"/>
            <person name="Kadota M"/>
            <person name="Koyanagi M"/>
            <person name="Keeley SD"/>
            <person name="Tatsumi K"/>
            <person name="Tanaka K"/>
            <person name="Motone F"/>
            <person name="Kageyama Y"/>
            <person name="Nozu R"/>
            <person name="Adachi N"/>
            <person name="Nishimura O"/>
            <person name="Nakagawa R"/>
            <person name="Tanegashima C"/>
            <person name="Kiyatake I"/>
            <person name="Matsumoto R"/>
            <person name="Murakumo K"/>
            <person name="Nishida K"/>
            <person name="Terakita A"/>
            <person name="Kuratani S"/>
            <person name="Sato K"/>
            <person name="Hyodo S Kuraku.S."/>
        </authorList>
    </citation>
    <scope>NUCLEOTIDE SEQUENCE [LARGE SCALE GENOMIC DNA]</scope>
</reference>
<accession>A0A401NKW0</accession>
<sequence length="333" mass="37176">MWKKRKAHRLEISSPLNFQHNVHASFDPQDEKFVGLPQQWHGLLAESVKRPKPLVDPSRVTPVDLTPLKPIVRGNTPGINGCITGLLSDLQKLSVTRSNSLRRNTLCSSQRKEHSLKRIEENSAQEMLQKQPSSTRRWSRIFSRGHHGRSKGENGSSTARLSLQNGDEVCMNKSTQNLSIPSLEYERQRADSIHHIPSPSLEPQNATVPPNGTTAGLAQPHVVSNLRPGRRNSLGWRPISCFFVQTSPKWARERSSDLRPCSSFNPPERGTTGHPLNTSPAADPSPNTSAGVTSVIQTQVRKLELLAFELMNISASVYPRSLHFFEIDYVNLL</sequence>
<dbReference type="PROSITE" id="PS50108">
    <property type="entry name" value="CRIB"/>
    <property type="match status" value="1"/>
</dbReference>